<sequence>MAGLVLASTLMTATTGWASTGRQTPVTGPPPGVTAWRSDTATGPELPDPARATPMEVHDFLADLTERQLTVLVERHPLILGNLDGAPVALRYTANARALADARAEERKRAADQRLSGEERDRAAERAERYRGLLEPGRQILAFDPRGRGQVAEVFGDLDGARHVAVVVPGSDIDLDTFDRSGNPYGTAAGMARSLAGATDGQTTVIAWVGYTTPVGIGPDAATGRLAEAGAPRLRRFVEGLDAVGLPDPALFCHSYGSVVCGLAAPHLRMTDLVVLGSPGMRAADAGSLGTTARVWAARSAGDWIGKVPHLRLFELGHGTDPTAPGFGARRVPAQRVSGHSDYFAPGTDALAAFAAIAEGRTA</sequence>
<dbReference type="GeneID" id="300117277"/>
<proteinExistence type="predicted"/>
<dbReference type="EMBL" id="CP031742">
    <property type="protein sequence ID" value="AXQ57429.1"/>
    <property type="molecule type" value="Genomic_DNA"/>
</dbReference>
<feature type="region of interest" description="Disordered" evidence="1">
    <location>
        <begin position="16"/>
        <end position="47"/>
    </location>
</feature>
<evidence type="ECO:0000256" key="1">
    <source>
        <dbReference type="SAM" id="MobiDB-lite"/>
    </source>
</evidence>
<organism evidence="3 4">
    <name type="scientific">Streptomyces koyangensis</name>
    <dbReference type="NCBI Taxonomy" id="188770"/>
    <lineage>
        <taxon>Bacteria</taxon>
        <taxon>Bacillati</taxon>
        <taxon>Actinomycetota</taxon>
        <taxon>Actinomycetes</taxon>
        <taxon>Kitasatosporales</taxon>
        <taxon>Streptomycetaceae</taxon>
        <taxon>Streptomyces</taxon>
        <taxon>Streptomyces aurantiacus group</taxon>
    </lineage>
</organism>
<dbReference type="RefSeq" id="WP_117350285.1">
    <property type="nucleotide sequence ID" value="NZ_CP031742.1"/>
</dbReference>
<evidence type="ECO:0000313" key="4">
    <source>
        <dbReference type="Proteomes" id="UP000259636"/>
    </source>
</evidence>
<dbReference type="Pfam" id="PF06259">
    <property type="entry name" value="Abhydrolase_8"/>
    <property type="match status" value="1"/>
</dbReference>
<evidence type="ECO:0000259" key="2">
    <source>
        <dbReference type="Pfam" id="PF06259"/>
    </source>
</evidence>
<name>A0A385DHF8_9ACTN</name>
<dbReference type="AlphaFoldDB" id="A0A385DHF8"/>
<feature type="domain" description="DUF1023" evidence="2">
    <location>
        <begin position="144"/>
        <end position="311"/>
    </location>
</feature>
<accession>A0A385DHF8</accession>
<protein>
    <recommendedName>
        <fullName evidence="2">DUF1023 domain-containing protein</fullName>
    </recommendedName>
</protein>
<reference evidence="3 4" key="1">
    <citation type="submission" date="2018-08" db="EMBL/GenBank/DDBJ databases">
        <authorList>
            <person name="Ferrada E.E."/>
            <person name="Latorre B.A."/>
        </authorList>
    </citation>
    <scope>NUCLEOTIDE SEQUENCE [LARGE SCALE GENOMIC DNA]</scope>
    <source>
        <strain evidence="3 4">VK-A60T</strain>
    </source>
</reference>
<dbReference type="InterPro" id="IPR029058">
    <property type="entry name" value="AB_hydrolase_fold"/>
</dbReference>
<gene>
    <name evidence="3" type="ORF">D0C37_24395</name>
</gene>
<evidence type="ECO:0000313" key="3">
    <source>
        <dbReference type="EMBL" id="AXQ57429.1"/>
    </source>
</evidence>
<dbReference type="Gene3D" id="3.40.50.1820">
    <property type="entry name" value="alpha/beta hydrolase"/>
    <property type="match status" value="1"/>
</dbReference>
<dbReference type="Proteomes" id="UP000259636">
    <property type="component" value="Chromosome"/>
</dbReference>
<dbReference type="InterPro" id="IPR010427">
    <property type="entry name" value="DUF1023"/>
</dbReference>
<dbReference type="KEGG" id="sky:D0C37_24395"/>